<dbReference type="SMR" id="A0A1D6K6E3"/>
<reference evidence="1" key="1">
    <citation type="submission" date="2015-12" db="EMBL/GenBank/DDBJ databases">
        <title>Update maize B73 reference genome by single molecule sequencing technologies.</title>
        <authorList>
            <consortium name="Maize Genome Sequencing Project"/>
            <person name="Ware D."/>
        </authorList>
    </citation>
    <scope>NUCLEOTIDE SEQUENCE [LARGE SCALE GENOMIC DNA]</scope>
    <source>
        <tissue evidence="1">Seedling</tissue>
    </source>
</reference>
<sequence length="75" mass="8588">MDRSSRFMSSALNLGMKRLGKWQQDYNDVAYLGESPSEASDFIELAQLPGGENTCRKIFLDEQAKMPRKHFRCEG</sequence>
<accession>A0A1D6K6E3</accession>
<name>A0A1D6K6E3_MAIZE</name>
<gene>
    <name evidence="1" type="ORF">ZEAMMB73_Zm00001d029637</name>
</gene>
<dbReference type="InParanoid" id="A0A1D6K6E3"/>
<evidence type="ECO:0000313" key="1">
    <source>
        <dbReference type="EMBL" id="ONL99135.1"/>
    </source>
</evidence>
<dbReference type="EMBL" id="CM007647">
    <property type="protein sequence ID" value="ONL99135.1"/>
    <property type="molecule type" value="Genomic_DNA"/>
</dbReference>
<organism evidence="1">
    <name type="scientific">Zea mays</name>
    <name type="common">Maize</name>
    <dbReference type="NCBI Taxonomy" id="4577"/>
    <lineage>
        <taxon>Eukaryota</taxon>
        <taxon>Viridiplantae</taxon>
        <taxon>Streptophyta</taxon>
        <taxon>Embryophyta</taxon>
        <taxon>Tracheophyta</taxon>
        <taxon>Spermatophyta</taxon>
        <taxon>Magnoliopsida</taxon>
        <taxon>Liliopsida</taxon>
        <taxon>Poales</taxon>
        <taxon>Poaceae</taxon>
        <taxon>PACMAD clade</taxon>
        <taxon>Panicoideae</taxon>
        <taxon>Andropogonodae</taxon>
        <taxon>Andropogoneae</taxon>
        <taxon>Tripsacinae</taxon>
        <taxon>Zea</taxon>
    </lineage>
</organism>
<dbReference type="AlphaFoldDB" id="A0A1D6K6E3"/>
<protein>
    <submittedName>
        <fullName evidence="1">Uncharacterized protein</fullName>
    </submittedName>
</protein>
<proteinExistence type="predicted"/>